<proteinExistence type="predicted"/>
<feature type="domain" description="Cytochrome c" evidence="6">
    <location>
        <begin position="35"/>
        <end position="118"/>
    </location>
</feature>
<dbReference type="InterPro" id="IPR012938">
    <property type="entry name" value="Glc/Sorbosone_DH"/>
</dbReference>
<dbReference type="InterPro" id="IPR011042">
    <property type="entry name" value="6-blade_b-propeller_TolB-like"/>
</dbReference>
<keyword evidence="8" id="KW-1185">Reference proteome</keyword>
<keyword evidence="1 4" id="KW-0349">Heme</keyword>
<dbReference type="EMBL" id="LRRQ01000171">
    <property type="protein sequence ID" value="OAM87477.1"/>
    <property type="molecule type" value="Genomic_DNA"/>
</dbReference>
<keyword evidence="3 4" id="KW-0408">Iron</keyword>
<evidence type="ECO:0000256" key="5">
    <source>
        <dbReference type="SAM" id="SignalP"/>
    </source>
</evidence>
<dbReference type="InterPro" id="IPR036909">
    <property type="entry name" value="Cyt_c-like_dom_sf"/>
</dbReference>
<reference evidence="7 8" key="1">
    <citation type="submission" date="2016-01" db="EMBL/GenBank/DDBJ databases">
        <title>High potential of lignocellulose degradation of a new Verrucomicrobia species.</title>
        <authorList>
            <person name="Wang Y."/>
            <person name="Shi Y."/>
            <person name="Qiu Z."/>
            <person name="Liu S."/>
            <person name="Yang H."/>
        </authorList>
    </citation>
    <scope>NUCLEOTIDE SEQUENCE [LARGE SCALE GENOMIC DNA]</scope>
    <source>
        <strain evidence="7 8">TSB47</strain>
    </source>
</reference>
<evidence type="ECO:0000256" key="4">
    <source>
        <dbReference type="PROSITE-ProRule" id="PRU00433"/>
    </source>
</evidence>
<evidence type="ECO:0000313" key="7">
    <source>
        <dbReference type="EMBL" id="OAM87477.1"/>
    </source>
</evidence>
<dbReference type="Gene3D" id="2.120.10.30">
    <property type="entry name" value="TolB, C-terminal domain"/>
    <property type="match status" value="1"/>
</dbReference>
<organism evidence="7 8">
    <name type="scientific">Termitidicoccus mucosus</name>
    <dbReference type="NCBI Taxonomy" id="1184151"/>
    <lineage>
        <taxon>Bacteria</taxon>
        <taxon>Pseudomonadati</taxon>
        <taxon>Verrucomicrobiota</taxon>
        <taxon>Opitutia</taxon>
        <taxon>Opitutales</taxon>
        <taxon>Opitutaceae</taxon>
        <taxon>Termitidicoccus</taxon>
    </lineage>
</organism>
<dbReference type="Pfam" id="PF07995">
    <property type="entry name" value="GSDH"/>
    <property type="match status" value="1"/>
</dbReference>
<dbReference type="SUPFAM" id="SSF46626">
    <property type="entry name" value="Cytochrome c"/>
    <property type="match status" value="1"/>
</dbReference>
<dbReference type="SUPFAM" id="SSF50952">
    <property type="entry name" value="Soluble quinoprotein glucose dehydrogenase"/>
    <property type="match status" value="1"/>
</dbReference>
<keyword evidence="5" id="KW-0732">Signal</keyword>
<evidence type="ECO:0000313" key="8">
    <source>
        <dbReference type="Proteomes" id="UP000078486"/>
    </source>
</evidence>
<dbReference type="InterPro" id="IPR011041">
    <property type="entry name" value="Quinoprot_gluc/sorb_DH_b-prop"/>
</dbReference>
<dbReference type="Gene3D" id="1.10.760.10">
    <property type="entry name" value="Cytochrome c-like domain"/>
    <property type="match status" value="1"/>
</dbReference>
<feature type="signal peptide" evidence="5">
    <location>
        <begin position="1"/>
        <end position="31"/>
    </location>
</feature>
<dbReference type="STRING" id="1184151.AW736_23235"/>
<evidence type="ECO:0000259" key="6">
    <source>
        <dbReference type="PROSITE" id="PS51007"/>
    </source>
</evidence>
<comment type="caution">
    <text evidence="7">The sequence shown here is derived from an EMBL/GenBank/DDBJ whole genome shotgun (WGS) entry which is preliminary data.</text>
</comment>
<protein>
    <submittedName>
        <fullName evidence="7">Glucose sorbosone dehydrogenase</fullName>
    </submittedName>
</protein>
<dbReference type="Pfam" id="PF13442">
    <property type="entry name" value="Cytochrome_CBB3"/>
    <property type="match status" value="1"/>
</dbReference>
<keyword evidence="2 4" id="KW-0479">Metal-binding</keyword>
<dbReference type="PROSITE" id="PS51007">
    <property type="entry name" value="CYTC"/>
    <property type="match status" value="1"/>
</dbReference>
<dbReference type="OrthoDB" id="9770043at2"/>
<sequence length="487" mass="53443">MFPMPTMRAIPFFTIVPACSLFLSSVFPAFAQQTPPPRLGGDARKNYQQLCATCHGEDMRGSKTESLLDTHWKYIDGSDEGIAAVIRDGLPLSGMPAFGDALNAAEVRGLVVLIRENAMHAGMPIPRRSTALPADVQKSAEHAWRVESVLEGLDVPWGIDFLPDGRLIFTERAGKLFVVEKGGAPVEITGIPRVWVRDEGGLMDVALHPDYARNGWVYLTLSDPGENDTAMTKIVRGRIRDGRWADEQTIFSAPKPAYTSRGIHFGSRLLFDGGYLFFSVGERGAMGQAQDLSLPNGKVHRVFDDGSIPPDNPFVKTPGAWPSIWSYGHRNPQGLARDPAGGGLWETEHGPRGGDELNLIRPGANYGWPVITYGMNYNGTPVSAFTAKEGMEQPVRHWTPSIATSPLHFYTGDKFPRWKNNLFLGSLAGQQLVRFVIDGDKIANEEIVFKNLGRIRDIATGPDGLLYVSLELPGEPSRIVRLIPADE</sequence>
<accession>A0A178IE93</accession>
<feature type="chain" id="PRO_5008088683" evidence="5">
    <location>
        <begin position="32"/>
        <end position="487"/>
    </location>
</feature>
<evidence type="ECO:0000256" key="3">
    <source>
        <dbReference type="ARBA" id="ARBA00023004"/>
    </source>
</evidence>
<dbReference type="GO" id="GO:0020037">
    <property type="term" value="F:heme binding"/>
    <property type="evidence" value="ECO:0007669"/>
    <property type="project" value="InterPro"/>
</dbReference>
<dbReference type="PANTHER" id="PTHR19328">
    <property type="entry name" value="HEDGEHOG-INTERACTING PROTEIN"/>
    <property type="match status" value="1"/>
</dbReference>
<name>A0A178IE93_9BACT</name>
<dbReference type="PANTHER" id="PTHR19328:SF75">
    <property type="entry name" value="ALDOSE SUGAR DEHYDROGENASE YLII"/>
    <property type="match status" value="1"/>
</dbReference>
<dbReference type="InterPro" id="IPR009056">
    <property type="entry name" value="Cyt_c-like_dom"/>
</dbReference>
<evidence type="ECO:0000256" key="2">
    <source>
        <dbReference type="ARBA" id="ARBA00022723"/>
    </source>
</evidence>
<dbReference type="GO" id="GO:0009055">
    <property type="term" value="F:electron transfer activity"/>
    <property type="evidence" value="ECO:0007669"/>
    <property type="project" value="InterPro"/>
</dbReference>
<dbReference type="AlphaFoldDB" id="A0A178IE93"/>
<evidence type="ECO:0000256" key="1">
    <source>
        <dbReference type="ARBA" id="ARBA00022617"/>
    </source>
</evidence>
<dbReference type="GO" id="GO:0046872">
    <property type="term" value="F:metal ion binding"/>
    <property type="evidence" value="ECO:0007669"/>
    <property type="project" value="UniProtKB-KW"/>
</dbReference>
<dbReference type="Proteomes" id="UP000078486">
    <property type="component" value="Unassembled WGS sequence"/>
</dbReference>
<gene>
    <name evidence="7" type="ORF">AW736_23235</name>
</gene>